<accession>A0A8X6VD17</accession>
<proteinExistence type="predicted"/>
<sequence length="97" mass="10608">MIYEDGSIGVSILLVVESRVSDTGIRCGGSDTVAAIEDVEALTLQQCLFGETEERYHQLIDRSGLTPATRLQRSVGERYSKTPFSSLRDAANYKHAG</sequence>
<evidence type="ECO:0000313" key="1">
    <source>
        <dbReference type="EMBL" id="GFY03443.1"/>
    </source>
</evidence>
<dbReference type="Proteomes" id="UP000887159">
    <property type="component" value="Unassembled WGS sequence"/>
</dbReference>
<comment type="caution">
    <text evidence="1">The sequence shown here is derived from an EMBL/GenBank/DDBJ whole genome shotgun (WGS) entry which is preliminary data.</text>
</comment>
<evidence type="ECO:0000313" key="2">
    <source>
        <dbReference type="Proteomes" id="UP000887159"/>
    </source>
</evidence>
<dbReference type="EMBL" id="BMAU01021237">
    <property type="protein sequence ID" value="GFY03443.1"/>
    <property type="molecule type" value="Genomic_DNA"/>
</dbReference>
<reference evidence="1" key="1">
    <citation type="submission" date="2020-08" db="EMBL/GenBank/DDBJ databases">
        <title>Multicomponent nature underlies the extraordinary mechanical properties of spider dragline silk.</title>
        <authorList>
            <person name="Kono N."/>
            <person name="Nakamura H."/>
            <person name="Mori M."/>
            <person name="Yoshida Y."/>
            <person name="Ohtoshi R."/>
            <person name="Malay A.D."/>
            <person name="Moran D.A.P."/>
            <person name="Tomita M."/>
            <person name="Numata K."/>
            <person name="Arakawa K."/>
        </authorList>
    </citation>
    <scope>NUCLEOTIDE SEQUENCE</scope>
</reference>
<dbReference type="AlphaFoldDB" id="A0A8X6VD17"/>
<gene>
    <name evidence="1" type="ORF">TNCV_3132011</name>
</gene>
<keyword evidence="2" id="KW-1185">Reference proteome</keyword>
<organism evidence="1 2">
    <name type="scientific">Trichonephila clavipes</name>
    <name type="common">Golden silk orbweaver</name>
    <name type="synonym">Nephila clavipes</name>
    <dbReference type="NCBI Taxonomy" id="2585209"/>
    <lineage>
        <taxon>Eukaryota</taxon>
        <taxon>Metazoa</taxon>
        <taxon>Ecdysozoa</taxon>
        <taxon>Arthropoda</taxon>
        <taxon>Chelicerata</taxon>
        <taxon>Arachnida</taxon>
        <taxon>Araneae</taxon>
        <taxon>Araneomorphae</taxon>
        <taxon>Entelegynae</taxon>
        <taxon>Araneoidea</taxon>
        <taxon>Nephilidae</taxon>
        <taxon>Trichonephila</taxon>
    </lineage>
</organism>
<protein>
    <submittedName>
        <fullName evidence="1">Uncharacterized protein</fullName>
    </submittedName>
</protein>
<name>A0A8X6VD17_TRICX</name>